<dbReference type="AlphaFoldDB" id="A0A7J7N5X4"/>
<proteinExistence type="predicted"/>
<comment type="caution">
    <text evidence="2">The sequence shown here is derived from an EMBL/GenBank/DDBJ whole genome shotgun (WGS) entry which is preliminary data.</text>
</comment>
<name>A0A7J7N5X4_9MAGN</name>
<reference evidence="2 3" key="1">
    <citation type="journal article" date="2020" name="IScience">
        <title>Genome Sequencing of the Endangered Kingdonia uniflora (Circaeasteraceae, Ranunculales) Reveals Potential Mechanisms of Evolutionary Specialization.</title>
        <authorList>
            <person name="Sun Y."/>
            <person name="Deng T."/>
            <person name="Zhang A."/>
            <person name="Moore M.J."/>
            <person name="Landis J.B."/>
            <person name="Lin N."/>
            <person name="Zhang H."/>
            <person name="Zhang X."/>
            <person name="Huang J."/>
            <person name="Zhang X."/>
            <person name="Sun H."/>
            <person name="Wang H."/>
        </authorList>
    </citation>
    <scope>NUCLEOTIDE SEQUENCE [LARGE SCALE GENOMIC DNA]</scope>
    <source>
        <strain evidence="2">TB1705</strain>
        <tissue evidence="2">Leaf</tissue>
    </source>
</reference>
<feature type="region of interest" description="Disordered" evidence="1">
    <location>
        <begin position="34"/>
        <end position="94"/>
    </location>
</feature>
<dbReference type="EMBL" id="JACGCM010001029">
    <property type="protein sequence ID" value="KAF6162434.1"/>
    <property type="molecule type" value="Genomic_DNA"/>
</dbReference>
<feature type="compositionally biased region" description="Polar residues" evidence="1">
    <location>
        <begin position="84"/>
        <end position="94"/>
    </location>
</feature>
<evidence type="ECO:0000256" key="1">
    <source>
        <dbReference type="SAM" id="MobiDB-lite"/>
    </source>
</evidence>
<dbReference type="Proteomes" id="UP000541444">
    <property type="component" value="Unassembled WGS sequence"/>
</dbReference>
<feature type="compositionally biased region" description="Basic and acidic residues" evidence="1">
    <location>
        <begin position="39"/>
        <end position="51"/>
    </location>
</feature>
<protein>
    <submittedName>
        <fullName evidence="2">Uncharacterized protein</fullName>
    </submittedName>
</protein>
<keyword evidence="3" id="KW-1185">Reference proteome</keyword>
<accession>A0A7J7N5X4</accession>
<evidence type="ECO:0000313" key="3">
    <source>
        <dbReference type="Proteomes" id="UP000541444"/>
    </source>
</evidence>
<evidence type="ECO:0000313" key="2">
    <source>
        <dbReference type="EMBL" id="KAF6162434.1"/>
    </source>
</evidence>
<sequence length="94" mass="10501">MYKRILGVVCLCLVDYDLSHYIDLAVDDDVENHQRKKASVNEHGDRVHQSEDVAEQYDASHHEHASLSPNAHDTMPTRGGSVGFDQQASKAQGR</sequence>
<gene>
    <name evidence="2" type="ORF">GIB67_017322</name>
</gene>
<organism evidence="2 3">
    <name type="scientific">Kingdonia uniflora</name>
    <dbReference type="NCBI Taxonomy" id="39325"/>
    <lineage>
        <taxon>Eukaryota</taxon>
        <taxon>Viridiplantae</taxon>
        <taxon>Streptophyta</taxon>
        <taxon>Embryophyta</taxon>
        <taxon>Tracheophyta</taxon>
        <taxon>Spermatophyta</taxon>
        <taxon>Magnoliopsida</taxon>
        <taxon>Ranunculales</taxon>
        <taxon>Circaeasteraceae</taxon>
        <taxon>Kingdonia</taxon>
    </lineage>
</organism>